<dbReference type="GO" id="GO:0016323">
    <property type="term" value="C:basolateral plasma membrane"/>
    <property type="evidence" value="ECO:0007669"/>
    <property type="project" value="TreeGrafter"/>
</dbReference>
<keyword evidence="5 11" id="KW-0812">Transmembrane</keyword>
<evidence type="ECO:0000256" key="5">
    <source>
        <dbReference type="ARBA" id="ARBA00022692"/>
    </source>
</evidence>
<evidence type="ECO:0000313" key="14">
    <source>
        <dbReference type="Ensembl" id="ENSCHIP00010044819.1"/>
    </source>
</evidence>
<evidence type="ECO:0000256" key="10">
    <source>
        <dbReference type="ARBA" id="ARBA00023180"/>
    </source>
</evidence>
<dbReference type="Pfam" id="PF07648">
    <property type="entry name" value="Kazal_2"/>
    <property type="match status" value="1"/>
</dbReference>
<dbReference type="Ensembl" id="ENSCHIT00010062168.1">
    <property type="protein sequence ID" value="ENSCHIP00010044819.1"/>
    <property type="gene ID" value="ENSCHIG00010032493.1"/>
</dbReference>
<organism evidence="14">
    <name type="scientific">Capra hircus</name>
    <name type="common">Goat</name>
    <dbReference type="NCBI Taxonomy" id="9925"/>
    <lineage>
        <taxon>Eukaryota</taxon>
        <taxon>Metazoa</taxon>
        <taxon>Chordata</taxon>
        <taxon>Craniata</taxon>
        <taxon>Vertebrata</taxon>
        <taxon>Euteleostomi</taxon>
        <taxon>Mammalia</taxon>
        <taxon>Eutheria</taxon>
        <taxon>Laurasiatheria</taxon>
        <taxon>Artiodactyla</taxon>
        <taxon>Ruminantia</taxon>
        <taxon>Pecora</taxon>
        <taxon>Bovidae</taxon>
        <taxon>Caprinae</taxon>
        <taxon>Capra</taxon>
    </lineage>
</organism>
<comment type="similarity">
    <text evidence="2 11">Belongs to the organo anion transporter (TC 2.A.60) family.</text>
</comment>
<feature type="chain" id="PRO_5034563760" description="Solute carrier organic anion transporter family member" evidence="12">
    <location>
        <begin position="17"/>
        <end position="636"/>
    </location>
</feature>
<evidence type="ECO:0000256" key="11">
    <source>
        <dbReference type="RuleBase" id="RU362056"/>
    </source>
</evidence>
<feature type="transmembrane region" description="Helical" evidence="11">
    <location>
        <begin position="567"/>
        <end position="590"/>
    </location>
</feature>
<dbReference type="GO" id="GO:0043252">
    <property type="term" value="P:sodium-independent organic anion transport"/>
    <property type="evidence" value="ECO:0007669"/>
    <property type="project" value="TreeGrafter"/>
</dbReference>
<evidence type="ECO:0000256" key="7">
    <source>
        <dbReference type="ARBA" id="ARBA00023065"/>
    </source>
</evidence>
<evidence type="ECO:0000256" key="9">
    <source>
        <dbReference type="ARBA" id="ARBA00023157"/>
    </source>
</evidence>
<dbReference type="GO" id="GO:0015347">
    <property type="term" value="F:sodium-independent organic anion transmembrane transporter activity"/>
    <property type="evidence" value="ECO:0007669"/>
    <property type="project" value="TreeGrafter"/>
</dbReference>
<evidence type="ECO:0000256" key="1">
    <source>
        <dbReference type="ARBA" id="ARBA00004651"/>
    </source>
</evidence>
<evidence type="ECO:0000256" key="3">
    <source>
        <dbReference type="ARBA" id="ARBA00022448"/>
    </source>
</evidence>
<dbReference type="Gene3D" id="1.20.1250.20">
    <property type="entry name" value="MFS general substrate transporter like domains"/>
    <property type="match status" value="1"/>
</dbReference>
<keyword evidence="7 11" id="KW-0406">Ion transport</keyword>
<keyword evidence="9" id="KW-1015">Disulfide bond</keyword>
<reference evidence="14" key="2">
    <citation type="submission" date="2025-08" db="UniProtKB">
        <authorList>
            <consortium name="Ensembl"/>
        </authorList>
    </citation>
    <scope>IDENTIFICATION</scope>
</reference>
<keyword evidence="8 11" id="KW-0472">Membrane</keyword>
<comment type="caution">
    <text evidence="11">Lacks conserved residue(s) required for the propagation of feature annotation.</text>
</comment>
<sequence length="636" mass="70571">MFLLAITCAFVSKTLSGSYMNSMLTQIERQFNIPTSLVGFINGSFEIGNLLLIIFVSYFGTKLHRPIMIGVGCVVMGLGCFLQSLPHFLMGRYEYESTVSVSGNLSSNSFLCMENGTQIFKPTEDPSECVKEVKSLMWVYVLVGNIIRGIGETPIMPLGISYIEDFAKSENSPLYIGLIETGAIIGPLIGLSLASFCANVYVDTESVNTDDLTITPTDTRWVGAWWIGFLICAGVNVLTAIPFFFLPKTLPKEGLEHNAEIIKNDKEKQEDVKKKRDGITKDIMYFFFPEFLQGLPARYIVDQCVIIFVPSLCHFVYNILIAFIGIYNFPPICIGYIVGGLFMKKFKITVVQAAHIGCWLSFTEYLLHFLCFFMICDSSSVAGITTSYEGIHQNLHVKNFLADCNMDCNCPTKVWDPVCGDNGLSYMSACLAGCEISSGTGRKMVFQNCSCIRTPGNSSAVLGLCDKGKDCSMMLQYFLILSVFSSFIFSLSAIPGYMVLLRFVKPEEKSLGVGLHAFCTRVFAGIPAPIYFGALVDYTCLHWGTLKCGESGAWACRIYDSNSFRYIYLGLPAAIRGSSYIPAFLILFILRKYRLPEENASSETMLVAKCKGKENEGKEVDQNAKVLNDDELKTKL</sequence>
<feature type="transmembrane region" description="Helical" evidence="11">
    <location>
        <begin position="477"/>
        <end position="500"/>
    </location>
</feature>
<feature type="transmembrane region" description="Helical" evidence="11">
    <location>
        <begin position="40"/>
        <end position="60"/>
    </location>
</feature>
<evidence type="ECO:0000256" key="12">
    <source>
        <dbReference type="SAM" id="SignalP"/>
    </source>
</evidence>
<keyword evidence="6 11" id="KW-1133">Transmembrane helix</keyword>
<dbReference type="GO" id="GO:0015125">
    <property type="term" value="F:bile acid transmembrane transporter activity"/>
    <property type="evidence" value="ECO:0007669"/>
    <property type="project" value="TreeGrafter"/>
</dbReference>
<dbReference type="SUPFAM" id="SSF103473">
    <property type="entry name" value="MFS general substrate transporter"/>
    <property type="match status" value="1"/>
</dbReference>
<accession>A0A8C2SJ58</accession>
<keyword evidence="3 11" id="KW-0813">Transport</keyword>
<protein>
    <recommendedName>
        <fullName evidence="11">Solute carrier organic anion transporter family member</fullName>
    </recommendedName>
</protein>
<evidence type="ECO:0000256" key="2">
    <source>
        <dbReference type="ARBA" id="ARBA00009657"/>
    </source>
</evidence>
<evidence type="ECO:0000256" key="8">
    <source>
        <dbReference type="ARBA" id="ARBA00023136"/>
    </source>
</evidence>
<evidence type="ECO:0000256" key="6">
    <source>
        <dbReference type="ARBA" id="ARBA00022989"/>
    </source>
</evidence>
<dbReference type="AlphaFoldDB" id="A0A8C2SJ58"/>
<feature type="transmembrane region" description="Helical" evidence="11">
    <location>
        <begin position="222"/>
        <end position="246"/>
    </location>
</feature>
<dbReference type="PROSITE" id="PS51465">
    <property type="entry name" value="KAZAL_2"/>
    <property type="match status" value="1"/>
</dbReference>
<feature type="signal peptide" evidence="12">
    <location>
        <begin position="1"/>
        <end position="16"/>
    </location>
</feature>
<dbReference type="GO" id="GO:0006811">
    <property type="term" value="P:monoatomic ion transport"/>
    <property type="evidence" value="ECO:0007669"/>
    <property type="project" value="UniProtKB-KW"/>
</dbReference>
<feature type="domain" description="Kazal-like" evidence="13">
    <location>
        <begin position="398"/>
        <end position="453"/>
    </location>
</feature>
<dbReference type="InterPro" id="IPR036259">
    <property type="entry name" value="MFS_trans_sf"/>
</dbReference>
<dbReference type="InterPro" id="IPR002350">
    <property type="entry name" value="Kazal_dom"/>
</dbReference>
<dbReference type="PANTHER" id="PTHR11388:SF16">
    <property type="entry name" value="SOLUTE CARRIER ORGANIC ANION TRANSPORTER FAMILY MEMBER 1A2"/>
    <property type="match status" value="1"/>
</dbReference>
<name>A0A8C2SJ58_CAPHI</name>
<keyword evidence="4" id="KW-1003">Cell membrane</keyword>
<evidence type="ECO:0000256" key="4">
    <source>
        <dbReference type="ARBA" id="ARBA00022475"/>
    </source>
</evidence>
<proteinExistence type="inferred from homology"/>
<comment type="subcellular location">
    <subcellularLocation>
        <location evidence="1 11">Cell membrane</location>
        <topology evidence="1 11">Multi-pass membrane protein</topology>
    </subcellularLocation>
</comment>
<keyword evidence="12" id="KW-0732">Signal</keyword>
<dbReference type="InterPro" id="IPR036058">
    <property type="entry name" value="Kazal_dom_sf"/>
</dbReference>
<dbReference type="NCBIfam" id="TIGR00805">
    <property type="entry name" value="oat"/>
    <property type="match status" value="1"/>
</dbReference>
<dbReference type="InterPro" id="IPR004156">
    <property type="entry name" value="OATP"/>
</dbReference>
<reference evidence="14" key="1">
    <citation type="submission" date="2019-03" db="EMBL/GenBank/DDBJ databases">
        <title>Genome sequencing and reference-guided assembly of Black Bengal Goat (Capra hircus).</title>
        <authorList>
            <person name="Siddiki A.Z."/>
            <person name="Baten A."/>
            <person name="Billah M."/>
            <person name="Alam M.A.U."/>
            <person name="Shawrob K.S.M."/>
            <person name="Saha S."/>
            <person name="Chowdhury M."/>
            <person name="Rahman A.H."/>
            <person name="Stear M."/>
            <person name="Miah G."/>
            <person name="Das G.B."/>
            <person name="Hossain M.M."/>
            <person name="Kumkum M."/>
            <person name="Islam M.S."/>
            <person name="Mollah A.M."/>
            <person name="Ahsan A."/>
            <person name="Tusar F."/>
            <person name="Khan M.K.I."/>
        </authorList>
    </citation>
    <scope>NUCLEOTIDE SEQUENCE [LARGE SCALE GENOMIC DNA]</scope>
</reference>
<dbReference type="SUPFAM" id="SSF100895">
    <property type="entry name" value="Kazal-type serine protease inhibitors"/>
    <property type="match status" value="1"/>
</dbReference>
<dbReference type="FunFam" id="1.20.1250.20:FF:000210">
    <property type="entry name" value="Solute carrier organic anion transporter family member"/>
    <property type="match status" value="1"/>
</dbReference>
<keyword evidence="10" id="KW-0325">Glycoprotein</keyword>
<feature type="transmembrane region" description="Helical" evidence="11">
    <location>
        <begin position="67"/>
        <end position="85"/>
    </location>
</feature>
<feature type="transmembrane region" description="Helical" evidence="11">
    <location>
        <begin position="315"/>
        <end position="338"/>
    </location>
</feature>
<dbReference type="PANTHER" id="PTHR11388">
    <property type="entry name" value="ORGANIC ANION TRANSPORTER"/>
    <property type="match status" value="1"/>
</dbReference>
<dbReference type="Pfam" id="PF03137">
    <property type="entry name" value="OATP"/>
    <property type="match status" value="1"/>
</dbReference>
<feature type="transmembrane region" description="Helical" evidence="11">
    <location>
        <begin position="175"/>
        <end position="202"/>
    </location>
</feature>
<evidence type="ECO:0000259" key="13">
    <source>
        <dbReference type="PROSITE" id="PS51465"/>
    </source>
</evidence>